<accession>A0ABN0YII9</accession>
<organism evidence="10 11">
    <name type="scientific">Streptomyces luteireticuli</name>
    <dbReference type="NCBI Taxonomy" id="173858"/>
    <lineage>
        <taxon>Bacteria</taxon>
        <taxon>Bacillati</taxon>
        <taxon>Actinomycetota</taxon>
        <taxon>Actinomycetes</taxon>
        <taxon>Kitasatosporales</taxon>
        <taxon>Streptomycetaceae</taxon>
        <taxon>Streptomyces</taxon>
    </lineage>
</organism>
<evidence type="ECO:0000256" key="6">
    <source>
        <dbReference type="ARBA" id="ARBA00023136"/>
    </source>
</evidence>
<dbReference type="InterPro" id="IPR000731">
    <property type="entry name" value="SSD"/>
</dbReference>
<feature type="transmembrane region" description="Helical" evidence="8">
    <location>
        <begin position="281"/>
        <end position="302"/>
    </location>
</feature>
<keyword evidence="6 8" id="KW-0472">Membrane</keyword>
<keyword evidence="4 8" id="KW-0812">Transmembrane</keyword>
<gene>
    <name evidence="10" type="ORF">GCM10010357_16440</name>
</gene>
<proteinExistence type="inferred from homology"/>
<name>A0ABN0YII9_9ACTN</name>
<comment type="subcellular location">
    <subcellularLocation>
        <location evidence="1">Cell membrane</location>
        <topology evidence="1">Multi-pass membrane protein</topology>
    </subcellularLocation>
</comment>
<dbReference type="InterPro" id="IPR004869">
    <property type="entry name" value="MMPL_dom"/>
</dbReference>
<evidence type="ECO:0000256" key="4">
    <source>
        <dbReference type="ARBA" id="ARBA00022692"/>
    </source>
</evidence>
<feature type="transmembrane region" description="Helical" evidence="8">
    <location>
        <begin position="607"/>
        <end position="628"/>
    </location>
</feature>
<evidence type="ECO:0000259" key="9">
    <source>
        <dbReference type="PROSITE" id="PS50156"/>
    </source>
</evidence>
<dbReference type="Proteomes" id="UP001500879">
    <property type="component" value="Unassembled WGS sequence"/>
</dbReference>
<evidence type="ECO:0000256" key="2">
    <source>
        <dbReference type="ARBA" id="ARBA00010157"/>
    </source>
</evidence>
<keyword evidence="5 8" id="KW-1133">Transmembrane helix</keyword>
<evidence type="ECO:0000256" key="5">
    <source>
        <dbReference type="ARBA" id="ARBA00022989"/>
    </source>
</evidence>
<protein>
    <submittedName>
        <fullName evidence="10">MMPL family transporter</fullName>
    </submittedName>
</protein>
<feature type="transmembrane region" description="Helical" evidence="8">
    <location>
        <begin position="308"/>
        <end position="332"/>
    </location>
</feature>
<dbReference type="PROSITE" id="PS51257">
    <property type="entry name" value="PROKAR_LIPOPROTEIN"/>
    <property type="match status" value="1"/>
</dbReference>
<evidence type="ECO:0000256" key="7">
    <source>
        <dbReference type="SAM" id="MobiDB-lite"/>
    </source>
</evidence>
<comment type="similarity">
    <text evidence="2">Belongs to the resistance-nodulation-cell division (RND) (TC 2.A.6) family. MmpL subfamily.</text>
</comment>
<evidence type="ECO:0000256" key="1">
    <source>
        <dbReference type="ARBA" id="ARBA00004651"/>
    </source>
</evidence>
<evidence type="ECO:0000256" key="8">
    <source>
        <dbReference type="SAM" id="Phobius"/>
    </source>
</evidence>
<dbReference type="PANTHER" id="PTHR33406">
    <property type="entry name" value="MEMBRANE PROTEIN MJ1562-RELATED"/>
    <property type="match status" value="1"/>
</dbReference>
<dbReference type="PANTHER" id="PTHR33406:SF11">
    <property type="entry name" value="MEMBRANE PROTEIN SCO6666-RELATED"/>
    <property type="match status" value="1"/>
</dbReference>
<reference evidence="10 11" key="1">
    <citation type="journal article" date="2019" name="Int. J. Syst. Evol. Microbiol.">
        <title>The Global Catalogue of Microorganisms (GCM) 10K type strain sequencing project: providing services to taxonomists for standard genome sequencing and annotation.</title>
        <authorList>
            <consortium name="The Broad Institute Genomics Platform"/>
            <consortium name="The Broad Institute Genome Sequencing Center for Infectious Disease"/>
            <person name="Wu L."/>
            <person name="Ma J."/>
        </authorList>
    </citation>
    <scope>NUCLEOTIDE SEQUENCE [LARGE SCALE GENOMIC DNA]</scope>
    <source>
        <strain evidence="10 11">JCM 4788</strain>
    </source>
</reference>
<feature type="transmembrane region" description="Helical" evidence="8">
    <location>
        <begin position="16"/>
        <end position="35"/>
    </location>
</feature>
<dbReference type="SUPFAM" id="SSF82866">
    <property type="entry name" value="Multidrug efflux transporter AcrB transmembrane domain"/>
    <property type="match status" value="2"/>
</dbReference>
<dbReference type="PROSITE" id="PS50156">
    <property type="entry name" value="SSD"/>
    <property type="match status" value="1"/>
</dbReference>
<dbReference type="Gene3D" id="1.20.1640.10">
    <property type="entry name" value="Multidrug efflux transporter AcrB transmembrane domain"/>
    <property type="match status" value="2"/>
</dbReference>
<dbReference type="Pfam" id="PF03176">
    <property type="entry name" value="MMPL"/>
    <property type="match status" value="2"/>
</dbReference>
<feature type="transmembrane region" description="Helical" evidence="8">
    <location>
        <begin position="568"/>
        <end position="587"/>
    </location>
</feature>
<sequence>MLTRIARLAIDRPKPVLIGALLVVIACGVFGVSVLDRFKEGGFVPPDAESARASRIVDRHFTGAQPNLIVAVTSDDGADSPTARRAGDTVTSWLASRHDIGGVRSYWRLGPRDGGALRSDDGRSALITARIDADDTDLPKVSRRIKADLPRPDGVTLRVGGYGIMTDELNSRTVKDATVGEAVAFPVSLVVLVVVFGSLIAAGLPLLVGAVSIVTTLAILRLVTAFADVSIYALNMTTLLGLALGIDYSLFIVSRYREELRAGHGLQDAVLRTVRTAGRTVVFSGVTVALALAALIVFPVFFLKSFAYVGIAVVLVAVLTAVLVLPAALTLLGHRVDRLDVRVPLRRLLRLRPPHAVAAERSRWYRMVVVVTRHAVPVAALTVAGLLLLGAPFLSSKWGYPDDRVISASVSEARQVGDLLRDGFAEDASAATTVVLPGYGGGEGPLAGYATGLSRVPGVSEVTSGAGTFVHGDRVAPSSQGLINDAGAVLRVGTAADPYSADGKRLLSALRAVPAPGERLFAGAAAENEDVLDALAEPLPLAAGLMALAMFVLLFLFTGSLVLPLKALVMNALSLGAAFGAMVWVFQEGHLSGLLGFTATGYLVANVPVLMFCVAFGLSMDYEVFLLARIREEWLASGRTTTEDNTRAVALGVARTGRVFTAAALLMAIVLVGMGISKVSFLQMCGLGLALTVLVDAVFVRCLLAPAMMRLLGRFNWWAPAPLARLHGRIGLTEGPSSPEPRVPAPAPRTAPAGKGRSPGDGDS</sequence>
<keyword evidence="11" id="KW-1185">Reference proteome</keyword>
<feature type="compositionally biased region" description="Pro residues" evidence="7">
    <location>
        <begin position="738"/>
        <end position="749"/>
    </location>
</feature>
<feature type="transmembrane region" description="Helical" evidence="8">
    <location>
        <begin position="541"/>
        <end position="563"/>
    </location>
</feature>
<feature type="transmembrane region" description="Helical" evidence="8">
    <location>
        <begin position="681"/>
        <end position="704"/>
    </location>
</feature>
<feature type="transmembrane region" description="Helical" evidence="8">
    <location>
        <begin position="375"/>
        <end position="394"/>
    </location>
</feature>
<evidence type="ECO:0000313" key="11">
    <source>
        <dbReference type="Proteomes" id="UP001500879"/>
    </source>
</evidence>
<feature type="transmembrane region" description="Helical" evidence="8">
    <location>
        <begin position="649"/>
        <end position="675"/>
    </location>
</feature>
<feature type="transmembrane region" description="Helical" evidence="8">
    <location>
        <begin position="231"/>
        <end position="253"/>
    </location>
</feature>
<dbReference type="InterPro" id="IPR050545">
    <property type="entry name" value="Mycobact_MmpL"/>
</dbReference>
<dbReference type="EMBL" id="BAAABX010000015">
    <property type="protein sequence ID" value="GAA0396066.1"/>
    <property type="molecule type" value="Genomic_DNA"/>
</dbReference>
<keyword evidence="3" id="KW-1003">Cell membrane</keyword>
<feature type="transmembrane region" description="Helical" evidence="8">
    <location>
        <begin position="189"/>
        <end position="219"/>
    </location>
</feature>
<feature type="domain" description="SSD" evidence="9">
    <location>
        <begin position="206"/>
        <end position="331"/>
    </location>
</feature>
<feature type="region of interest" description="Disordered" evidence="7">
    <location>
        <begin position="732"/>
        <end position="764"/>
    </location>
</feature>
<evidence type="ECO:0000313" key="10">
    <source>
        <dbReference type="EMBL" id="GAA0396066.1"/>
    </source>
</evidence>
<comment type="caution">
    <text evidence="10">The sequence shown here is derived from an EMBL/GenBank/DDBJ whole genome shotgun (WGS) entry which is preliminary data.</text>
</comment>
<dbReference type="RefSeq" id="WP_344021508.1">
    <property type="nucleotide sequence ID" value="NZ_BAAABX010000015.1"/>
</dbReference>
<evidence type="ECO:0000256" key="3">
    <source>
        <dbReference type="ARBA" id="ARBA00022475"/>
    </source>
</evidence>